<dbReference type="EMBL" id="PDGH01000101">
    <property type="protein sequence ID" value="POB47117.1"/>
    <property type="molecule type" value="Genomic_DNA"/>
</dbReference>
<evidence type="ECO:0000256" key="1">
    <source>
        <dbReference type="SAM" id="MobiDB-lite"/>
    </source>
</evidence>
<accession>A0A2S3R1Z2</accession>
<comment type="caution">
    <text evidence="2">The sequence shown here is derived from an EMBL/GenBank/DDBJ whole genome shotgun (WGS) entry which is preliminary data.</text>
</comment>
<proteinExistence type="predicted"/>
<feature type="region of interest" description="Disordered" evidence="1">
    <location>
        <begin position="1"/>
        <end position="31"/>
    </location>
</feature>
<feature type="compositionally biased region" description="Basic and acidic residues" evidence="1">
    <location>
        <begin position="21"/>
        <end position="31"/>
    </location>
</feature>
<dbReference type="AlphaFoldDB" id="A0A2S3R1Z2"/>
<gene>
    <name evidence="2" type="ORF">CRN52_13645</name>
</gene>
<sequence>MSNRDGKGAKRRKGQKVSHSKRGDKCPRCRENKLKPMYPNYAPASHMKDYAFCENRRCRFSNF</sequence>
<protein>
    <submittedName>
        <fullName evidence="2">Uncharacterized protein</fullName>
    </submittedName>
</protein>
<dbReference type="Proteomes" id="UP000237466">
    <property type="component" value="Unassembled WGS sequence"/>
</dbReference>
<reference evidence="2 3" key="1">
    <citation type="journal article" date="2018" name="Front. Microbiol.">
        <title>Phylogeny of Vibrio vulnificus from the Analysis of the Core-Genome: Implications for Intra-Species Taxonomy.</title>
        <authorList>
            <person name="Roig F.J."/>
            <person name="Gonzalez-Candelas F."/>
            <person name="Sanjuan E."/>
            <person name="Fouz B."/>
            <person name="Feil E.J."/>
            <person name="Llorens C."/>
            <person name="Baker-Austin C."/>
            <person name="Oliver J.D."/>
            <person name="Danin-Poleg Y."/>
            <person name="Gibas C.J."/>
            <person name="Kashi Y."/>
            <person name="Gulig P.A."/>
            <person name="Morrison S.S."/>
            <person name="Amaro C."/>
        </authorList>
    </citation>
    <scope>NUCLEOTIDE SEQUENCE [LARGE SCALE GENOMIC DNA]</scope>
    <source>
        <strain evidence="2 3">CECT4608</strain>
    </source>
</reference>
<organism evidence="2 3">
    <name type="scientific">Vibrio vulnificus</name>
    <dbReference type="NCBI Taxonomy" id="672"/>
    <lineage>
        <taxon>Bacteria</taxon>
        <taxon>Pseudomonadati</taxon>
        <taxon>Pseudomonadota</taxon>
        <taxon>Gammaproteobacteria</taxon>
        <taxon>Vibrionales</taxon>
        <taxon>Vibrionaceae</taxon>
        <taxon>Vibrio</taxon>
    </lineage>
</organism>
<evidence type="ECO:0000313" key="3">
    <source>
        <dbReference type="Proteomes" id="UP000237466"/>
    </source>
</evidence>
<name>A0A2S3R1Z2_VIBVL</name>
<evidence type="ECO:0000313" key="2">
    <source>
        <dbReference type="EMBL" id="POB47117.1"/>
    </source>
</evidence>
<feature type="compositionally biased region" description="Basic residues" evidence="1">
    <location>
        <begin position="9"/>
        <end position="20"/>
    </location>
</feature>